<name>A0A9X2XSA3_9BACT</name>
<feature type="compositionally biased region" description="Polar residues" evidence="1">
    <location>
        <begin position="17"/>
        <end position="26"/>
    </location>
</feature>
<protein>
    <submittedName>
        <fullName evidence="2">Uncharacterized protein</fullName>
    </submittedName>
</protein>
<reference evidence="2" key="1">
    <citation type="submission" date="2022-09" db="EMBL/GenBank/DDBJ databases">
        <authorList>
            <person name="Yuan C."/>
            <person name="Ke Z."/>
        </authorList>
    </citation>
    <scope>NUCLEOTIDE SEQUENCE</scope>
    <source>
        <strain evidence="2">LB-8</strain>
    </source>
</reference>
<dbReference type="Proteomes" id="UP001155483">
    <property type="component" value="Unassembled WGS sequence"/>
</dbReference>
<comment type="caution">
    <text evidence="2">The sequence shown here is derived from an EMBL/GenBank/DDBJ whole genome shotgun (WGS) entry which is preliminary data.</text>
</comment>
<reference evidence="2" key="2">
    <citation type="submission" date="2023-04" db="EMBL/GenBank/DDBJ databases">
        <title>Paracnuella aquatica gen. nov., sp. nov., a member of the family Chitinophagaceae isolated from a hot spring.</title>
        <authorList>
            <person name="Wang C."/>
        </authorList>
    </citation>
    <scope>NUCLEOTIDE SEQUENCE</scope>
    <source>
        <strain evidence="2">LB-8</strain>
    </source>
</reference>
<accession>A0A9X2XSA3</accession>
<proteinExistence type="predicted"/>
<feature type="region of interest" description="Disordered" evidence="1">
    <location>
        <begin position="1"/>
        <end position="51"/>
    </location>
</feature>
<keyword evidence="3" id="KW-1185">Reference proteome</keyword>
<evidence type="ECO:0000313" key="3">
    <source>
        <dbReference type="Proteomes" id="UP001155483"/>
    </source>
</evidence>
<dbReference type="EMBL" id="JAOTIF010000001">
    <property type="protein sequence ID" value="MCU7547615.1"/>
    <property type="molecule type" value="Genomic_DNA"/>
</dbReference>
<feature type="compositionally biased region" description="Low complexity" evidence="1">
    <location>
        <begin position="30"/>
        <end position="41"/>
    </location>
</feature>
<dbReference type="RefSeq" id="WP_279295061.1">
    <property type="nucleotide sequence ID" value="NZ_JAOTIF010000001.1"/>
</dbReference>
<organism evidence="2 3">
    <name type="scientific">Paraflavisolibacter caeni</name>
    <dbReference type="NCBI Taxonomy" id="2982496"/>
    <lineage>
        <taxon>Bacteria</taxon>
        <taxon>Pseudomonadati</taxon>
        <taxon>Bacteroidota</taxon>
        <taxon>Chitinophagia</taxon>
        <taxon>Chitinophagales</taxon>
        <taxon>Chitinophagaceae</taxon>
        <taxon>Paraflavisolibacter</taxon>
    </lineage>
</organism>
<gene>
    <name evidence="2" type="ORF">OCK74_00755</name>
</gene>
<dbReference type="AlphaFoldDB" id="A0A9X2XSA3"/>
<sequence length="51" mass="5258">MGLLTPKGKKGDKKNGASKNTGSQSKFILKGSKTSTGFTKKINTGGTQRGS</sequence>
<evidence type="ECO:0000256" key="1">
    <source>
        <dbReference type="SAM" id="MobiDB-lite"/>
    </source>
</evidence>
<evidence type="ECO:0000313" key="2">
    <source>
        <dbReference type="EMBL" id="MCU7547615.1"/>
    </source>
</evidence>
<feature type="compositionally biased region" description="Polar residues" evidence="1">
    <location>
        <begin position="42"/>
        <end position="51"/>
    </location>
</feature>